<keyword evidence="4" id="KW-1185">Reference proteome</keyword>
<dbReference type="EMBL" id="JAACFV010000054">
    <property type="protein sequence ID" value="KAF7508424.1"/>
    <property type="molecule type" value="Genomic_DNA"/>
</dbReference>
<evidence type="ECO:0000313" key="4">
    <source>
        <dbReference type="Proteomes" id="UP000606974"/>
    </source>
</evidence>
<feature type="region of interest" description="Disordered" evidence="2">
    <location>
        <begin position="1"/>
        <end position="27"/>
    </location>
</feature>
<name>A0A8H7AHX0_9EURO</name>
<evidence type="ECO:0000256" key="2">
    <source>
        <dbReference type="SAM" id="MobiDB-lite"/>
    </source>
</evidence>
<dbReference type="OrthoDB" id="10413530at2759"/>
<gene>
    <name evidence="3" type="ORF">GJ744_009277</name>
</gene>
<feature type="coiled-coil region" evidence="1">
    <location>
        <begin position="63"/>
        <end position="91"/>
    </location>
</feature>
<accession>A0A8H7AHX0</accession>
<evidence type="ECO:0000313" key="3">
    <source>
        <dbReference type="EMBL" id="KAF7508424.1"/>
    </source>
</evidence>
<feature type="compositionally biased region" description="Polar residues" evidence="2">
    <location>
        <begin position="1"/>
        <end position="16"/>
    </location>
</feature>
<dbReference type="AlphaFoldDB" id="A0A8H7AHX0"/>
<protein>
    <submittedName>
        <fullName evidence="3">Uncharacterized protein</fullName>
    </submittedName>
</protein>
<comment type="caution">
    <text evidence="3">The sequence shown here is derived from an EMBL/GenBank/DDBJ whole genome shotgun (WGS) entry which is preliminary data.</text>
</comment>
<organism evidence="3 4">
    <name type="scientific">Endocarpon pusillum</name>
    <dbReference type="NCBI Taxonomy" id="364733"/>
    <lineage>
        <taxon>Eukaryota</taxon>
        <taxon>Fungi</taxon>
        <taxon>Dikarya</taxon>
        <taxon>Ascomycota</taxon>
        <taxon>Pezizomycotina</taxon>
        <taxon>Eurotiomycetes</taxon>
        <taxon>Chaetothyriomycetidae</taxon>
        <taxon>Verrucariales</taxon>
        <taxon>Verrucariaceae</taxon>
        <taxon>Endocarpon</taxon>
    </lineage>
</organism>
<reference evidence="3" key="1">
    <citation type="submission" date="2020-02" db="EMBL/GenBank/DDBJ databases">
        <authorList>
            <person name="Palmer J.M."/>
        </authorList>
    </citation>
    <scope>NUCLEOTIDE SEQUENCE</scope>
    <source>
        <strain evidence="3">EPUS1.4</strain>
        <tissue evidence="3">Thallus</tissue>
    </source>
</reference>
<evidence type="ECO:0000256" key="1">
    <source>
        <dbReference type="SAM" id="Coils"/>
    </source>
</evidence>
<dbReference type="Proteomes" id="UP000606974">
    <property type="component" value="Unassembled WGS sequence"/>
</dbReference>
<sequence length="93" mass="10600">MAPSQQAQDLNQSPQSPKIPAKLPKLRNPHLPELYAKQAQFQAELELIGDEASRLELAKAWYAARMAAERAEQVERVMREEEEEEERVAGEDN</sequence>
<proteinExistence type="predicted"/>
<keyword evidence="1" id="KW-0175">Coiled coil</keyword>